<dbReference type="Proteomes" id="UP000018208">
    <property type="component" value="Unassembled WGS sequence"/>
</dbReference>
<dbReference type="EMBL" id="AUWU02000002">
    <property type="protein sequence ID" value="KAH0576519.1"/>
    <property type="molecule type" value="Genomic_DNA"/>
</dbReference>
<dbReference type="AlphaFoldDB" id="A0A9P8LYE1"/>
<reference evidence="1 2" key="1">
    <citation type="journal article" date="2014" name="PLoS Genet.">
        <title>The Genome of Spironucleus salmonicida Highlights a Fish Pathogen Adapted to Fluctuating Environments.</title>
        <authorList>
            <person name="Xu F."/>
            <person name="Jerlstrom-Hultqvist J."/>
            <person name="Einarsson E."/>
            <person name="Astvaldsson A."/>
            <person name="Svard S.G."/>
            <person name="Andersson J.O."/>
        </authorList>
    </citation>
    <scope>NUCLEOTIDE SEQUENCE [LARGE SCALE GENOMIC DNA]</scope>
    <source>
        <strain evidence="1 2">ATCC 50377</strain>
    </source>
</reference>
<accession>A0A9P8LYE1</accession>
<evidence type="ECO:0000313" key="2">
    <source>
        <dbReference type="Proteomes" id="UP000018208"/>
    </source>
</evidence>
<organism evidence="1 2">
    <name type="scientific">Spironucleus salmonicida</name>
    <dbReference type="NCBI Taxonomy" id="348837"/>
    <lineage>
        <taxon>Eukaryota</taxon>
        <taxon>Metamonada</taxon>
        <taxon>Diplomonadida</taxon>
        <taxon>Hexamitidae</taxon>
        <taxon>Hexamitinae</taxon>
        <taxon>Spironucleus</taxon>
    </lineage>
</organism>
<keyword evidence="2" id="KW-1185">Reference proteome</keyword>
<dbReference type="GeneID" id="94296106"/>
<proteinExistence type="predicted"/>
<dbReference type="KEGG" id="ssao:94296106"/>
<protein>
    <submittedName>
        <fullName evidence="1">Uncharacterized protein</fullName>
    </submittedName>
</protein>
<name>A0A9P8LYE1_9EUKA</name>
<evidence type="ECO:0000313" key="1">
    <source>
        <dbReference type="EMBL" id="KAH0576519.1"/>
    </source>
</evidence>
<sequence length="738" mass="87233">MIGEQILNSKNLLQDSYHLLKQSKYTTKQYVQEVINYFTRVPKKELNQKLQLRLMSENIPQDFQIMFDSPAQLLYLLKSYYFKNEQVLDQSILEFLFKSSQIHLLADNQINIWFQLDQYCFKDLFENFYISQNKILMIQKMAILKTVEHSLSIHFKFNINEYLKAQFNQNLVESFFFSKLDFELEYIPADIFIYYSLKYQQCLKFISGDPQFLINCKQLLKKKLGQDKSEALDEDIYQISLACYLDYQFCIFNTLPQYTLDMLQNSSNFIKLDFAGQIQFIKNSEQILYLESGIKILLRDAFSRVNMQNVNQFTNSLYQLHQLAFIEAGKFYAEKILLTDLSQLIYIILANSPQELLLSTIIFLYSNLDFDCYQQGKIQKSTQNSVIFLLRIVHQYQLNEIKLFLVVQFECSLNNHNILGVFAIRELIWLTAEFQQNKFTDSVQRQVDICTLMDNNIILQKLFKQFATLDQTLLSLDIQNFSQYLIVPGCNDIELSDLITLTKNDLLWIYDGQSIHISYKLQGQNVPFLLPLSYSQKHLFNISDVLNFSQIFNLLPFQVNTPLEVQRISQFILCTTRQHFDSLVNYLIFHLQSGRKQQICEIFKLLTISTLKLTRCDAERIGDFLILFYQKIEDQTLIQILFQIQTYYILRLSEKLNAVQALFLSLKLQQILQFKGYLMLIKRLVGDMYGDINEDDSVLLRIICQTFNQIEEEIVEIEIVDCMILNTKQIYIEFSKWK</sequence>
<comment type="caution">
    <text evidence="1">The sequence shown here is derived from an EMBL/GenBank/DDBJ whole genome shotgun (WGS) entry which is preliminary data.</text>
</comment>
<dbReference type="RefSeq" id="XP_067767292.1">
    <property type="nucleotide sequence ID" value="XM_067905975.1"/>
</dbReference>
<gene>
    <name evidence="1" type="ORF">SS50377_22083</name>
</gene>